<keyword evidence="2" id="KW-1185">Reference proteome</keyword>
<dbReference type="AlphaFoldDB" id="A0A2J6RXG6"/>
<dbReference type="EMBL" id="KZ613942">
    <property type="protein sequence ID" value="PMD43202.1"/>
    <property type="molecule type" value="Genomic_DNA"/>
</dbReference>
<gene>
    <name evidence="1" type="ORF">L207DRAFT_291805</name>
</gene>
<proteinExistence type="predicted"/>
<dbReference type="Proteomes" id="UP000235786">
    <property type="component" value="Unassembled WGS sequence"/>
</dbReference>
<sequence>MPPGATRNSPITCTRKIFSRVLVIRKDMVEPHTPHQVKALTEHFGSLFILLATDRYSPLMSLIGTKVRKARTKVMGERVSRAKFEEFFQAFKEQKVRGGDELIFPLKNYLV</sequence>
<protein>
    <submittedName>
        <fullName evidence="1">Uncharacterized protein</fullName>
    </submittedName>
</protein>
<accession>A0A2J6RXG6</accession>
<evidence type="ECO:0000313" key="2">
    <source>
        <dbReference type="Proteomes" id="UP000235786"/>
    </source>
</evidence>
<evidence type="ECO:0000313" key="1">
    <source>
        <dbReference type="EMBL" id="PMD43202.1"/>
    </source>
</evidence>
<organism evidence="1 2">
    <name type="scientific">Hyaloscypha variabilis (strain UAMH 11265 / GT02V1 / F)</name>
    <name type="common">Meliniomyces variabilis</name>
    <dbReference type="NCBI Taxonomy" id="1149755"/>
    <lineage>
        <taxon>Eukaryota</taxon>
        <taxon>Fungi</taxon>
        <taxon>Dikarya</taxon>
        <taxon>Ascomycota</taxon>
        <taxon>Pezizomycotina</taxon>
        <taxon>Leotiomycetes</taxon>
        <taxon>Helotiales</taxon>
        <taxon>Hyaloscyphaceae</taxon>
        <taxon>Hyaloscypha</taxon>
        <taxon>Hyaloscypha variabilis</taxon>
    </lineage>
</organism>
<name>A0A2J6RXG6_HYAVF</name>
<reference evidence="1 2" key="1">
    <citation type="submission" date="2016-04" db="EMBL/GenBank/DDBJ databases">
        <title>A degradative enzymes factory behind the ericoid mycorrhizal symbiosis.</title>
        <authorList>
            <consortium name="DOE Joint Genome Institute"/>
            <person name="Martino E."/>
            <person name="Morin E."/>
            <person name="Grelet G."/>
            <person name="Kuo A."/>
            <person name="Kohler A."/>
            <person name="Daghino S."/>
            <person name="Barry K."/>
            <person name="Choi C."/>
            <person name="Cichocki N."/>
            <person name="Clum A."/>
            <person name="Copeland A."/>
            <person name="Hainaut M."/>
            <person name="Haridas S."/>
            <person name="Labutti K."/>
            <person name="Lindquist E."/>
            <person name="Lipzen A."/>
            <person name="Khouja H.-R."/>
            <person name="Murat C."/>
            <person name="Ohm R."/>
            <person name="Olson A."/>
            <person name="Spatafora J."/>
            <person name="Veneault-Fourrey C."/>
            <person name="Henrissat B."/>
            <person name="Grigoriev I."/>
            <person name="Martin F."/>
            <person name="Perotto S."/>
        </authorList>
    </citation>
    <scope>NUCLEOTIDE SEQUENCE [LARGE SCALE GENOMIC DNA]</scope>
    <source>
        <strain evidence="1 2">F</strain>
    </source>
</reference>